<keyword evidence="8" id="KW-0630">Potassium</keyword>
<keyword evidence="4" id="KW-0633">Potassium transport</keyword>
<dbReference type="GO" id="GO:0060072">
    <property type="term" value="F:large conductance calcium-activated potassium channel activity"/>
    <property type="evidence" value="ECO:0007669"/>
    <property type="project" value="TreeGrafter"/>
</dbReference>
<evidence type="ECO:0000256" key="13">
    <source>
        <dbReference type="SAM" id="Phobius"/>
    </source>
</evidence>
<dbReference type="Gene3D" id="3.40.50.720">
    <property type="entry name" value="NAD(P)-binding Rossmann-like Domain"/>
    <property type="match status" value="1"/>
</dbReference>
<evidence type="ECO:0000256" key="11">
    <source>
        <dbReference type="ARBA" id="ARBA00023136"/>
    </source>
</evidence>
<evidence type="ECO:0000256" key="2">
    <source>
        <dbReference type="ARBA" id="ARBA00022448"/>
    </source>
</evidence>
<keyword evidence="10" id="KW-0406">Ion transport</keyword>
<feature type="transmembrane region" description="Helical" evidence="13">
    <location>
        <begin position="76"/>
        <end position="99"/>
    </location>
</feature>
<dbReference type="InterPro" id="IPR047871">
    <property type="entry name" value="K_chnl_Slo-like"/>
</dbReference>
<dbReference type="InterPro" id="IPR036291">
    <property type="entry name" value="NAD(P)-bd_dom_sf"/>
</dbReference>
<keyword evidence="2" id="KW-0813">Transport</keyword>
<feature type="domain" description="RCK N-terminal" evidence="14">
    <location>
        <begin position="148"/>
        <end position="290"/>
    </location>
</feature>
<evidence type="ECO:0000256" key="8">
    <source>
        <dbReference type="ARBA" id="ARBA00022958"/>
    </source>
</evidence>
<evidence type="ECO:0000256" key="7">
    <source>
        <dbReference type="ARBA" id="ARBA00022882"/>
    </source>
</evidence>
<evidence type="ECO:0000256" key="4">
    <source>
        <dbReference type="ARBA" id="ARBA00022538"/>
    </source>
</evidence>
<evidence type="ECO:0000256" key="10">
    <source>
        <dbReference type="ARBA" id="ARBA00023065"/>
    </source>
</evidence>
<dbReference type="Pfam" id="PF22614">
    <property type="entry name" value="Slo-like_RCK"/>
    <property type="match status" value="1"/>
</dbReference>
<accession>A0A2P4TDC4</accession>
<reference evidence="15 16" key="1">
    <citation type="submission" date="2018-01" db="EMBL/GenBank/DDBJ databases">
        <title>Comparison of the Chinese Bamboo Partridge and Red Junglefowl genome sequences highlights the importance of demography in genome evolution.</title>
        <authorList>
            <person name="Tiley G.P."/>
            <person name="Kimball R.T."/>
            <person name="Braun E.L."/>
            <person name="Burleigh J.G."/>
        </authorList>
    </citation>
    <scope>NUCLEOTIDE SEQUENCE [LARGE SCALE GENOMIC DNA]</scope>
    <source>
        <strain evidence="15">RTK389</strain>
        <tissue evidence="15">Blood</tissue>
    </source>
</reference>
<keyword evidence="12" id="KW-0407">Ion channel</keyword>
<dbReference type="Pfam" id="PF03493">
    <property type="entry name" value="BK_channel_a"/>
    <property type="match status" value="1"/>
</dbReference>
<evidence type="ECO:0000259" key="14">
    <source>
        <dbReference type="PROSITE" id="PS51201"/>
    </source>
</evidence>
<dbReference type="AlphaFoldDB" id="A0A2P4TDC4"/>
<keyword evidence="16" id="KW-1185">Reference proteome</keyword>
<dbReference type="FunFam" id="3.40.50.720:FF:000005">
    <property type="entry name" value="calcium-activated potassium channel subunit alpha-1 isoform X6"/>
    <property type="match status" value="1"/>
</dbReference>
<evidence type="ECO:0000256" key="1">
    <source>
        <dbReference type="ARBA" id="ARBA00004651"/>
    </source>
</evidence>
<dbReference type="Proteomes" id="UP000237246">
    <property type="component" value="Unassembled WGS sequence"/>
</dbReference>
<keyword evidence="11 13" id="KW-0472">Membrane</keyword>
<dbReference type="PRINTS" id="PR01449">
    <property type="entry name" value="BKCHANNELA"/>
</dbReference>
<dbReference type="InterPro" id="IPR003148">
    <property type="entry name" value="RCK_N"/>
</dbReference>
<keyword evidence="5 13" id="KW-0812">Transmembrane</keyword>
<dbReference type="PANTHER" id="PTHR10027:SF40">
    <property type="entry name" value="CALCIUM-ACTIVATED POTASSIUM CHANNEL SUBUNIT ALPHA-1"/>
    <property type="match status" value="1"/>
</dbReference>
<dbReference type="OrthoDB" id="10035564at2759"/>
<dbReference type="SUPFAM" id="SSF51735">
    <property type="entry name" value="NAD(P)-binding Rossmann-fold domains"/>
    <property type="match status" value="1"/>
</dbReference>
<evidence type="ECO:0000256" key="9">
    <source>
        <dbReference type="ARBA" id="ARBA00022989"/>
    </source>
</evidence>
<keyword evidence="9 13" id="KW-1133">Transmembrane helix</keyword>
<keyword evidence="3" id="KW-1003">Cell membrane</keyword>
<evidence type="ECO:0000313" key="15">
    <source>
        <dbReference type="EMBL" id="POI34361.1"/>
    </source>
</evidence>
<dbReference type="PROSITE" id="PS51201">
    <property type="entry name" value="RCK_N"/>
    <property type="match status" value="1"/>
</dbReference>
<dbReference type="GO" id="GO:0034702">
    <property type="term" value="C:monoatomic ion channel complex"/>
    <property type="evidence" value="ECO:0007669"/>
    <property type="project" value="UniProtKB-KW"/>
</dbReference>
<feature type="transmembrane region" description="Helical" evidence="13">
    <location>
        <begin position="18"/>
        <end position="39"/>
    </location>
</feature>
<dbReference type="GO" id="GO:0045211">
    <property type="term" value="C:postsynaptic membrane"/>
    <property type="evidence" value="ECO:0007669"/>
    <property type="project" value="TreeGrafter"/>
</dbReference>
<protein>
    <recommendedName>
        <fullName evidence="14">RCK N-terminal domain-containing protein</fullName>
    </recommendedName>
</protein>
<name>A0A2P4TDC4_BAMTH</name>
<evidence type="ECO:0000256" key="6">
    <source>
        <dbReference type="ARBA" id="ARBA00022826"/>
    </source>
</evidence>
<dbReference type="PANTHER" id="PTHR10027">
    <property type="entry name" value="CALCIUM-ACTIVATED POTASSIUM CHANNEL ALPHA CHAIN"/>
    <property type="match status" value="1"/>
</dbReference>
<comment type="subcellular location">
    <subcellularLocation>
        <location evidence="1">Cell membrane</location>
        <topology evidence="1">Multi-pass membrane protein</topology>
    </subcellularLocation>
</comment>
<keyword evidence="7" id="KW-0851">Voltage-gated channel</keyword>
<evidence type="ECO:0000313" key="16">
    <source>
        <dbReference type="Proteomes" id="UP000237246"/>
    </source>
</evidence>
<keyword evidence="6" id="KW-0631">Potassium channel</keyword>
<evidence type="ECO:0000256" key="12">
    <source>
        <dbReference type="ARBA" id="ARBA00023303"/>
    </source>
</evidence>
<evidence type="ECO:0000256" key="3">
    <source>
        <dbReference type="ARBA" id="ARBA00022475"/>
    </source>
</evidence>
<proteinExistence type="predicted"/>
<evidence type="ECO:0000256" key="5">
    <source>
        <dbReference type="ARBA" id="ARBA00022692"/>
    </source>
</evidence>
<dbReference type="EMBL" id="PPHD01001942">
    <property type="protein sequence ID" value="POI34361.1"/>
    <property type="molecule type" value="Genomic_DNA"/>
</dbReference>
<organism evidence="15 16">
    <name type="scientific">Bambusicola thoracicus</name>
    <name type="common">Chinese bamboo-partridge</name>
    <name type="synonym">Perdix thoracica</name>
    <dbReference type="NCBI Taxonomy" id="9083"/>
    <lineage>
        <taxon>Eukaryota</taxon>
        <taxon>Metazoa</taxon>
        <taxon>Chordata</taxon>
        <taxon>Craniata</taxon>
        <taxon>Vertebrata</taxon>
        <taxon>Euteleostomi</taxon>
        <taxon>Archelosauria</taxon>
        <taxon>Archosauria</taxon>
        <taxon>Dinosauria</taxon>
        <taxon>Saurischia</taxon>
        <taxon>Theropoda</taxon>
        <taxon>Coelurosauria</taxon>
        <taxon>Aves</taxon>
        <taxon>Neognathae</taxon>
        <taxon>Galloanserae</taxon>
        <taxon>Galliformes</taxon>
        <taxon>Phasianidae</taxon>
        <taxon>Perdicinae</taxon>
        <taxon>Bambusicola</taxon>
    </lineage>
</organism>
<gene>
    <name evidence="15" type="ORF">CIB84_001887</name>
</gene>
<sequence length="324" mass="36733">MDIVSKQDIISLRRKNSILFETPWCLVIGSAHTGSLFFFNAGLRFLRALRLIQFSEILQFLNILKTSNSIKLVNLCSIFISTWLTAAGFIHLAMFASYVPEIIELIGNRKKYGGSYSAAMFARYVPEIAALILNRKKYGGTFNSTRGRKHIVVCGHITLESVSNFLKDFLHKDRDDVNVEIVFLHNISPNLELEALFKRHFTQVEFYQGSVLNPHDLARVKIESADACLILANKYCADPDAEDASNIMRVISIKNYHPKIRIITQMLQYHNKAHLLNIPSWNWKEGDDAICLAELKLGFIAQSCLAPGLSTMLANLFSMRSFIK</sequence>
<feature type="non-terminal residue" evidence="15">
    <location>
        <position position="324"/>
    </location>
</feature>
<dbReference type="InterPro" id="IPR003929">
    <property type="entry name" value="K_chnl_BK_asu"/>
</dbReference>
<comment type="caution">
    <text evidence="15">The sequence shown here is derived from an EMBL/GenBank/DDBJ whole genome shotgun (WGS) entry which is preliminary data.</text>
</comment>